<reference evidence="1" key="1">
    <citation type="journal article" date="2020" name="Nature">
        <title>Isolation of an archaeon at the prokaryote-eukaryote interface.</title>
        <authorList>
            <person name="Imachi H."/>
            <person name="Nobu M.K."/>
            <person name="Nakahara N."/>
            <person name="Morono Y."/>
            <person name="Ogawara M."/>
            <person name="Takaki Y."/>
            <person name="Takano Y."/>
            <person name="Uematsu K."/>
            <person name="Ikuta T."/>
            <person name="Ito M."/>
            <person name="Matsui Y."/>
            <person name="Miyazaki M."/>
            <person name="Murata K."/>
            <person name="Saito Y."/>
            <person name="Sakai S."/>
            <person name="Song C."/>
            <person name="Tasumi E."/>
            <person name="Yamanaka Y."/>
            <person name="Yamaguchi T."/>
            <person name="Kamagata Y."/>
            <person name="Tamaki H."/>
            <person name="Takai K."/>
        </authorList>
    </citation>
    <scope>NUCLEOTIDE SEQUENCE [LARGE SCALE GENOMIC DNA]</scope>
    <source>
        <strain evidence="1">MK-D1</strain>
    </source>
</reference>
<sequence length="83" mass="9621">MKNKLECINCEKEVGVEELIQVDLLVENMDSEDAEFIWDVFPKFSLEKRKIEKFSHMTDLGYKVQNICAVCYQTALKKSGELS</sequence>
<organism evidence="1">
    <name type="scientific">Promethearchaeum syntrophicum</name>
    <dbReference type="NCBI Taxonomy" id="2594042"/>
    <lineage>
        <taxon>Archaea</taxon>
        <taxon>Promethearchaeati</taxon>
        <taxon>Promethearchaeota</taxon>
        <taxon>Promethearchaeia</taxon>
        <taxon>Promethearchaeales</taxon>
        <taxon>Promethearchaeaceae</taxon>
        <taxon>Promethearchaeum</taxon>
    </lineage>
</organism>
<protein>
    <submittedName>
        <fullName evidence="1">Uncharacterized protein</fullName>
    </submittedName>
</protein>
<gene>
    <name evidence="1" type="ORF">DSAG12_03605</name>
</gene>
<dbReference type="AlphaFoldDB" id="A0A5B9DGH2"/>
<evidence type="ECO:0000313" key="1">
    <source>
        <dbReference type="EMBL" id="QEE17767.1"/>
    </source>
</evidence>
<name>A0A5B9DGH2_9ARCH</name>
<accession>A0A5B9DGH2</accession>
<dbReference type="EMBL" id="CP042905">
    <property type="protein sequence ID" value="QEE17767.1"/>
    <property type="molecule type" value="Genomic_DNA"/>
</dbReference>
<proteinExistence type="predicted"/>